<keyword evidence="2" id="KW-1185">Reference proteome</keyword>
<gene>
    <name evidence="1" type="ORF">ABW06_20020</name>
</gene>
<evidence type="ECO:0008006" key="3">
    <source>
        <dbReference type="Google" id="ProtNLM"/>
    </source>
</evidence>
<dbReference type="GO" id="GO:0017148">
    <property type="term" value="P:negative regulation of translation"/>
    <property type="evidence" value="ECO:0007669"/>
    <property type="project" value="InterPro"/>
</dbReference>
<dbReference type="Pfam" id="PF15723">
    <property type="entry name" value="MqsR_toxin"/>
    <property type="match status" value="1"/>
</dbReference>
<dbReference type="AlphaFoldDB" id="A0A0J5PM89"/>
<reference evidence="1 2" key="1">
    <citation type="submission" date="2015-05" db="EMBL/GenBank/DDBJ databases">
        <title>Genome sequences of Pluralibacter gergoviae.</title>
        <authorList>
            <person name="Greninger A.L."/>
            <person name="Miller S."/>
        </authorList>
    </citation>
    <scope>NUCLEOTIDE SEQUENCE [LARGE SCALE GENOMIC DNA]</scope>
    <source>
        <strain evidence="1 2">JS81F13</strain>
    </source>
</reference>
<dbReference type="RefSeq" id="WP_048280294.1">
    <property type="nucleotide sequence ID" value="NZ_LDZF01000025.1"/>
</dbReference>
<dbReference type="PATRIC" id="fig|61647.15.peg.2561"/>
<evidence type="ECO:0000313" key="1">
    <source>
        <dbReference type="EMBL" id="KMK11758.1"/>
    </source>
</evidence>
<sequence>MREKKTPHTRLHIVKQMVSQGKLRVTANAFDGAALLGFSFPLAVSIASLINSLKPYDFYKSRAAYHDRTIWHDVYRVGRHQRQIYLKLIVQGDVLIVSLKKR</sequence>
<dbReference type="GO" id="GO:0009372">
    <property type="term" value="P:quorum sensing"/>
    <property type="evidence" value="ECO:0007669"/>
    <property type="project" value="InterPro"/>
</dbReference>
<dbReference type="InterPro" id="IPR038493">
    <property type="entry name" value="MqsR_sf"/>
</dbReference>
<dbReference type="Gene3D" id="3.30.2310.40">
    <property type="match status" value="1"/>
</dbReference>
<organism evidence="1 2">
    <name type="scientific">Pluralibacter gergoviae</name>
    <name type="common">Enterobacter gergoviae</name>
    <dbReference type="NCBI Taxonomy" id="61647"/>
    <lineage>
        <taxon>Bacteria</taxon>
        <taxon>Pseudomonadati</taxon>
        <taxon>Pseudomonadota</taxon>
        <taxon>Gammaproteobacteria</taxon>
        <taxon>Enterobacterales</taxon>
        <taxon>Enterobacteriaceae</taxon>
        <taxon>Pluralibacter</taxon>
    </lineage>
</organism>
<dbReference type="EMBL" id="LDZF01000025">
    <property type="protein sequence ID" value="KMK11758.1"/>
    <property type="molecule type" value="Genomic_DNA"/>
</dbReference>
<dbReference type="GO" id="GO:0044010">
    <property type="term" value="P:single-species biofilm formation"/>
    <property type="evidence" value="ECO:0007669"/>
    <property type="project" value="InterPro"/>
</dbReference>
<accession>A0A0J5PM89</accession>
<name>A0A0J5PM89_PLUGE</name>
<proteinExistence type="predicted"/>
<evidence type="ECO:0000313" key="2">
    <source>
        <dbReference type="Proteomes" id="UP000036196"/>
    </source>
</evidence>
<comment type="caution">
    <text evidence="1">The sequence shown here is derived from an EMBL/GenBank/DDBJ whole genome shotgun (WGS) entry which is preliminary data.</text>
</comment>
<dbReference type="InterPro" id="IPR031451">
    <property type="entry name" value="MqsR_toxin"/>
</dbReference>
<protein>
    <recommendedName>
        <fullName evidence="3">mRNA interferase MqsR</fullName>
    </recommendedName>
</protein>
<dbReference type="STRING" id="61647.LG71_05130"/>
<dbReference type="Proteomes" id="UP000036196">
    <property type="component" value="Unassembled WGS sequence"/>
</dbReference>